<feature type="compositionally biased region" description="Basic and acidic residues" evidence="1">
    <location>
        <begin position="93"/>
        <end position="116"/>
    </location>
</feature>
<evidence type="ECO:0000313" key="2">
    <source>
        <dbReference type="EMBL" id="KAK2839683.1"/>
    </source>
</evidence>
<feature type="compositionally biased region" description="Low complexity" evidence="1">
    <location>
        <begin position="74"/>
        <end position="92"/>
    </location>
</feature>
<feature type="compositionally biased region" description="Basic and acidic residues" evidence="1">
    <location>
        <begin position="12"/>
        <end position="30"/>
    </location>
</feature>
<dbReference type="EMBL" id="JAUPFM010000010">
    <property type="protein sequence ID" value="KAK2839683.1"/>
    <property type="molecule type" value="Genomic_DNA"/>
</dbReference>
<dbReference type="Proteomes" id="UP001187415">
    <property type="component" value="Unassembled WGS sequence"/>
</dbReference>
<evidence type="ECO:0000256" key="1">
    <source>
        <dbReference type="SAM" id="MobiDB-lite"/>
    </source>
</evidence>
<sequence length="338" mass="36579">MECAVDIPSGEDEAHEKDDLNAKEGNELPHKKNKKHRKHKSKKKKRRRKGEKESSSGESGAESDVEPPPPPRPVRTTRASARLAAAVGAGDHAGMKEEGKRDAVTEHVDHVEGDTKSKKHKRHAAKKKKKKRKKDEKQERKSPSRSPSESSSASGSESEGHGGKGSGDGKYYPAGASDLQASVSKLGSKSKRGEEKGVPIITQKPELLGVKKEEISDTDVPSSGVKSSNTNGSEKDMGSPPAGQDDITQTVKVKTESSHGDGAFSHAQELPDIIPKQEGATSRDDPGIFTLRDLGQVTHRHPVPVDSSLVIKQQWQRQNGQEFIPGHLQMIKGLPLLK</sequence>
<comment type="caution">
    <text evidence="2">The sequence shown here is derived from an EMBL/GenBank/DDBJ whole genome shotgun (WGS) entry which is preliminary data.</text>
</comment>
<organism evidence="2 3">
    <name type="scientific">Channa striata</name>
    <name type="common">Snakehead murrel</name>
    <name type="synonym">Ophicephalus striatus</name>
    <dbReference type="NCBI Taxonomy" id="64152"/>
    <lineage>
        <taxon>Eukaryota</taxon>
        <taxon>Metazoa</taxon>
        <taxon>Chordata</taxon>
        <taxon>Craniata</taxon>
        <taxon>Vertebrata</taxon>
        <taxon>Euteleostomi</taxon>
        <taxon>Actinopterygii</taxon>
        <taxon>Neopterygii</taxon>
        <taxon>Teleostei</taxon>
        <taxon>Neoteleostei</taxon>
        <taxon>Acanthomorphata</taxon>
        <taxon>Anabantaria</taxon>
        <taxon>Anabantiformes</taxon>
        <taxon>Channoidei</taxon>
        <taxon>Channidae</taxon>
        <taxon>Channa</taxon>
    </lineage>
</organism>
<keyword evidence="3" id="KW-1185">Reference proteome</keyword>
<feature type="compositionally biased region" description="Low complexity" evidence="1">
    <location>
        <begin position="144"/>
        <end position="157"/>
    </location>
</feature>
<reference evidence="2" key="1">
    <citation type="submission" date="2023-07" db="EMBL/GenBank/DDBJ databases">
        <title>Chromosome-level Genome Assembly of Striped Snakehead (Channa striata).</title>
        <authorList>
            <person name="Liu H."/>
        </authorList>
    </citation>
    <scope>NUCLEOTIDE SEQUENCE</scope>
    <source>
        <strain evidence="2">Gz</strain>
        <tissue evidence="2">Muscle</tissue>
    </source>
</reference>
<name>A0AA88SJ36_CHASR</name>
<proteinExistence type="predicted"/>
<accession>A0AA88SJ36</accession>
<gene>
    <name evidence="2" type="ORF">Q5P01_013423</name>
</gene>
<dbReference type="AlphaFoldDB" id="A0AA88SJ36"/>
<evidence type="ECO:0000313" key="3">
    <source>
        <dbReference type="Proteomes" id="UP001187415"/>
    </source>
</evidence>
<feature type="compositionally biased region" description="Polar residues" evidence="1">
    <location>
        <begin position="219"/>
        <end position="232"/>
    </location>
</feature>
<feature type="compositionally biased region" description="Basic residues" evidence="1">
    <location>
        <begin position="31"/>
        <end position="49"/>
    </location>
</feature>
<feature type="compositionally biased region" description="Basic residues" evidence="1">
    <location>
        <begin position="117"/>
        <end position="134"/>
    </location>
</feature>
<protein>
    <submittedName>
        <fullName evidence="2">Uncharacterized protein</fullName>
    </submittedName>
</protein>
<feature type="region of interest" description="Disordered" evidence="1">
    <location>
        <begin position="1"/>
        <end position="286"/>
    </location>
</feature>